<evidence type="ECO:0000313" key="2">
    <source>
        <dbReference type="Proteomes" id="UP001552299"/>
    </source>
</evidence>
<dbReference type="Proteomes" id="UP001552299">
    <property type="component" value="Unassembled WGS sequence"/>
</dbReference>
<name>A0ABD0U8D7_DENTH</name>
<comment type="caution">
    <text evidence="1">The sequence shown here is derived from an EMBL/GenBank/DDBJ whole genome shotgun (WGS) entry which is preliminary data.</text>
</comment>
<proteinExistence type="predicted"/>
<gene>
    <name evidence="1" type="ORF">M5K25_023529</name>
</gene>
<sequence>MESKQKRISISFYEAPVHRPKVLRSVTRPAAGRFRQPTTRGFDRRAMLLAYAQQLRRIHGDRQVARPDWKKWQIAFATHDGMTKGSRWGFRVIGVRRRPRQQPDYERLEVVDGGRGKEKRRWRVGRVCKQWRLMVRWISRRWRLMGSYFKSEKYHHL</sequence>
<dbReference type="AlphaFoldDB" id="A0ABD0U8D7"/>
<reference evidence="1 2" key="1">
    <citation type="journal article" date="2024" name="Plant Biotechnol. J.">
        <title>Dendrobium thyrsiflorum genome and its molecular insights into genes involved in important horticultural traits.</title>
        <authorList>
            <person name="Chen B."/>
            <person name="Wang J.Y."/>
            <person name="Zheng P.J."/>
            <person name="Li K.L."/>
            <person name="Liang Y.M."/>
            <person name="Chen X.F."/>
            <person name="Zhang C."/>
            <person name="Zhao X."/>
            <person name="He X."/>
            <person name="Zhang G.Q."/>
            <person name="Liu Z.J."/>
            <person name="Xu Q."/>
        </authorList>
    </citation>
    <scope>NUCLEOTIDE SEQUENCE [LARGE SCALE GENOMIC DNA]</scope>
    <source>
        <strain evidence="1">GZMU011</strain>
    </source>
</reference>
<evidence type="ECO:0000313" key="1">
    <source>
        <dbReference type="EMBL" id="KAL0909008.1"/>
    </source>
</evidence>
<dbReference type="EMBL" id="JANQDX010000017">
    <property type="protein sequence ID" value="KAL0909008.1"/>
    <property type="molecule type" value="Genomic_DNA"/>
</dbReference>
<organism evidence="1 2">
    <name type="scientific">Dendrobium thyrsiflorum</name>
    <name type="common">Pinecone-like raceme dendrobium</name>
    <name type="synonym">Orchid</name>
    <dbReference type="NCBI Taxonomy" id="117978"/>
    <lineage>
        <taxon>Eukaryota</taxon>
        <taxon>Viridiplantae</taxon>
        <taxon>Streptophyta</taxon>
        <taxon>Embryophyta</taxon>
        <taxon>Tracheophyta</taxon>
        <taxon>Spermatophyta</taxon>
        <taxon>Magnoliopsida</taxon>
        <taxon>Liliopsida</taxon>
        <taxon>Asparagales</taxon>
        <taxon>Orchidaceae</taxon>
        <taxon>Epidendroideae</taxon>
        <taxon>Malaxideae</taxon>
        <taxon>Dendrobiinae</taxon>
        <taxon>Dendrobium</taxon>
    </lineage>
</organism>
<accession>A0ABD0U8D7</accession>
<keyword evidence="2" id="KW-1185">Reference proteome</keyword>
<protein>
    <submittedName>
        <fullName evidence="1">Uncharacterized protein</fullName>
    </submittedName>
</protein>